<dbReference type="GO" id="GO:0005737">
    <property type="term" value="C:cytoplasm"/>
    <property type="evidence" value="ECO:0007669"/>
    <property type="project" value="TreeGrafter"/>
</dbReference>
<evidence type="ECO:0000256" key="1">
    <source>
        <dbReference type="ARBA" id="ARBA00004741"/>
    </source>
</evidence>
<dbReference type="InterPro" id="IPR045865">
    <property type="entry name" value="ACT-like_dom_sf"/>
</dbReference>
<evidence type="ECO:0000256" key="3">
    <source>
        <dbReference type="ARBA" id="ARBA00022605"/>
    </source>
</evidence>
<organism evidence="10">
    <name type="scientific">Hellea balneolensis</name>
    <dbReference type="NCBI Taxonomy" id="287478"/>
    <lineage>
        <taxon>Bacteria</taxon>
        <taxon>Pseudomonadati</taxon>
        <taxon>Pseudomonadota</taxon>
        <taxon>Alphaproteobacteria</taxon>
        <taxon>Maricaulales</taxon>
        <taxon>Robiginitomaculaceae</taxon>
        <taxon>Hellea</taxon>
    </lineage>
</organism>
<evidence type="ECO:0000256" key="5">
    <source>
        <dbReference type="ARBA" id="ARBA00023222"/>
    </source>
</evidence>
<dbReference type="CDD" id="cd04905">
    <property type="entry name" value="ACT_CM-PDT"/>
    <property type="match status" value="1"/>
</dbReference>
<dbReference type="SUPFAM" id="SSF53850">
    <property type="entry name" value="Periplasmic binding protein-like II"/>
    <property type="match status" value="1"/>
</dbReference>
<comment type="caution">
    <text evidence="10">The sequence shown here is derived from an EMBL/GenBank/DDBJ whole genome shotgun (WGS) entry which is preliminary data.</text>
</comment>
<evidence type="ECO:0000259" key="8">
    <source>
        <dbReference type="PROSITE" id="PS51171"/>
    </source>
</evidence>
<evidence type="ECO:0000256" key="2">
    <source>
        <dbReference type="ARBA" id="ARBA00013147"/>
    </source>
</evidence>
<evidence type="ECO:0000256" key="4">
    <source>
        <dbReference type="ARBA" id="ARBA00023141"/>
    </source>
</evidence>
<dbReference type="Gene3D" id="3.30.70.260">
    <property type="match status" value="1"/>
</dbReference>
<dbReference type="InterPro" id="IPR001086">
    <property type="entry name" value="Preph_deHydtase"/>
</dbReference>
<dbReference type="NCBIfam" id="NF008866">
    <property type="entry name" value="PRK11899.1"/>
    <property type="match status" value="1"/>
</dbReference>
<proteinExistence type="predicted"/>
<evidence type="ECO:0000256" key="7">
    <source>
        <dbReference type="ARBA" id="ARBA00047848"/>
    </source>
</evidence>
<keyword evidence="3" id="KW-0028">Amino-acid biosynthesis</keyword>
<dbReference type="PANTHER" id="PTHR21022:SF19">
    <property type="entry name" value="PREPHENATE DEHYDRATASE-RELATED"/>
    <property type="match status" value="1"/>
</dbReference>
<dbReference type="Proteomes" id="UP000885806">
    <property type="component" value="Unassembled WGS sequence"/>
</dbReference>
<dbReference type="UniPathway" id="UPA00121">
    <property type="reaction ID" value="UER00345"/>
</dbReference>
<dbReference type="PROSITE" id="PS51171">
    <property type="entry name" value="PREPHENATE_DEHYDR_3"/>
    <property type="match status" value="1"/>
</dbReference>
<sequence>MSNIIVYQGLEGAYSHLACRQYYPEYEALPCRSFAHAFDLVNAGSADLAMIPVENTLAGRVSDIYHLLPEGGLHIVSEHFLPIHHNLLALSGATREQIKTAYSHPMALSQVRHRLKNWGITPRADVDTAGAARRIARSGDKTIAAIGSALAAEIYGLEVLEANIEDESHNTTRFLTLAREPQIPPLDSGKVVTSFVFKVRNVPSALYKALGGFATNGLNMTKLESYMVGGSFTATQFYADVEAHPDDKGMRHALEELEFFTDTLYMLGTYPADRSRKV</sequence>
<dbReference type="GO" id="GO:0004664">
    <property type="term" value="F:prephenate dehydratase activity"/>
    <property type="evidence" value="ECO:0007669"/>
    <property type="project" value="UniProtKB-EC"/>
</dbReference>
<dbReference type="CDD" id="cd13631">
    <property type="entry name" value="PBP2_Ct-PDT_like"/>
    <property type="match status" value="1"/>
</dbReference>
<protein>
    <recommendedName>
        <fullName evidence="2">prephenate dehydratase</fullName>
        <ecNumber evidence="2">4.2.1.51</ecNumber>
    </recommendedName>
</protein>
<keyword evidence="4" id="KW-0057">Aromatic amino acid biosynthesis</keyword>
<dbReference type="EC" id="4.2.1.51" evidence="2"/>
<dbReference type="EMBL" id="DROP01000192">
    <property type="protein sequence ID" value="HHI88863.1"/>
    <property type="molecule type" value="Genomic_DNA"/>
</dbReference>
<accession>A0A7V5NXE0</accession>
<dbReference type="AlphaFoldDB" id="A0A7V5NXE0"/>
<keyword evidence="5" id="KW-0584">Phenylalanine biosynthesis</keyword>
<dbReference type="PROSITE" id="PS00857">
    <property type="entry name" value="PREPHENATE_DEHYDR_1"/>
    <property type="match status" value="1"/>
</dbReference>
<feature type="domain" description="Prephenate dehydratase" evidence="8">
    <location>
        <begin position="4"/>
        <end position="179"/>
    </location>
</feature>
<evidence type="ECO:0000256" key="6">
    <source>
        <dbReference type="ARBA" id="ARBA00023239"/>
    </source>
</evidence>
<dbReference type="SUPFAM" id="SSF55021">
    <property type="entry name" value="ACT-like"/>
    <property type="match status" value="1"/>
</dbReference>
<keyword evidence="6 10" id="KW-0456">Lyase</keyword>
<evidence type="ECO:0000259" key="9">
    <source>
        <dbReference type="PROSITE" id="PS51671"/>
    </source>
</evidence>
<comment type="catalytic activity">
    <reaction evidence="7">
        <text>prephenate + H(+) = 3-phenylpyruvate + CO2 + H2O</text>
        <dbReference type="Rhea" id="RHEA:21648"/>
        <dbReference type="ChEBI" id="CHEBI:15377"/>
        <dbReference type="ChEBI" id="CHEBI:15378"/>
        <dbReference type="ChEBI" id="CHEBI:16526"/>
        <dbReference type="ChEBI" id="CHEBI:18005"/>
        <dbReference type="ChEBI" id="CHEBI:29934"/>
        <dbReference type="EC" id="4.2.1.51"/>
    </reaction>
</comment>
<reference evidence="10" key="1">
    <citation type="journal article" date="2020" name="mSystems">
        <title>Genome- and Community-Level Interaction Insights into Carbon Utilization and Element Cycling Functions of Hydrothermarchaeota in Hydrothermal Sediment.</title>
        <authorList>
            <person name="Zhou Z."/>
            <person name="Liu Y."/>
            <person name="Xu W."/>
            <person name="Pan J."/>
            <person name="Luo Z.H."/>
            <person name="Li M."/>
        </authorList>
    </citation>
    <scope>NUCLEOTIDE SEQUENCE [LARGE SCALE GENOMIC DNA]</scope>
    <source>
        <strain evidence="10">HyVt-538</strain>
    </source>
</reference>
<name>A0A7V5NXE0_9PROT</name>
<dbReference type="GO" id="GO:0009094">
    <property type="term" value="P:L-phenylalanine biosynthetic process"/>
    <property type="evidence" value="ECO:0007669"/>
    <property type="project" value="UniProtKB-UniPathway"/>
</dbReference>
<dbReference type="Pfam" id="PF00800">
    <property type="entry name" value="PDT"/>
    <property type="match status" value="1"/>
</dbReference>
<feature type="domain" description="ACT" evidence="9">
    <location>
        <begin position="194"/>
        <end position="271"/>
    </location>
</feature>
<dbReference type="InterPro" id="IPR018528">
    <property type="entry name" value="Preph_deHydtase_CS"/>
</dbReference>
<dbReference type="PANTHER" id="PTHR21022">
    <property type="entry name" value="PREPHENATE DEHYDRATASE P PROTEIN"/>
    <property type="match status" value="1"/>
</dbReference>
<evidence type="ECO:0000313" key="10">
    <source>
        <dbReference type="EMBL" id="HHI88863.1"/>
    </source>
</evidence>
<dbReference type="InterPro" id="IPR002912">
    <property type="entry name" value="ACT_dom"/>
</dbReference>
<comment type="pathway">
    <text evidence="1">Amino-acid biosynthesis; L-phenylalanine biosynthesis; phenylpyruvate from prephenate: step 1/1.</text>
</comment>
<gene>
    <name evidence="10" type="ORF">ENK01_02825</name>
</gene>
<dbReference type="Gene3D" id="3.40.190.10">
    <property type="entry name" value="Periplasmic binding protein-like II"/>
    <property type="match status" value="2"/>
</dbReference>
<dbReference type="PROSITE" id="PS51671">
    <property type="entry name" value="ACT"/>
    <property type="match status" value="1"/>
</dbReference>